<dbReference type="InterPro" id="IPR010496">
    <property type="entry name" value="AL/BT2_dom"/>
</dbReference>
<dbReference type="Gene3D" id="2.60.120.560">
    <property type="entry name" value="Exo-inulinase, domain 1"/>
    <property type="match status" value="1"/>
</dbReference>
<evidence type="ECO:0000256" key="1">
    <source>
        <dbReference type="SAM" id="SignalP"/>
    </source>
</evidence>
<accession>A0A6J4PFW2</accession>
<protein>
    <recommendedName>
        <fullName evidence="2">3-keto-alpha-glucoside-1,2-lyase/3-keto-2-hydroxy-glucal hydratase domain-containing protein</fullName>
    </recommendedName>
</protein>
<feature type="signal peptide" evidence="1">
    <location>
        <begin position="1"/>
        <end position="26"/>
    </location>
</feature>
<proteinExistence type="predicted"/>
<evidence type="ECO:0000259" key="2">
    <source>
        <dbReference type="Pfam" id="PF06439"/>
    </source>
</evidence>
<feature type="domain" description="3-keto-alpha-glucoside-1,2-lyase/3-keto-2-hydroxy-glucal hydratase" evidence="2">
    <location>
        <begin position="44"/>
        <end position="247"/>
    </location>
</feature>
<feature type="chain" id="PRO_5027032093" description="3-keto-alpha-glucoside-1,2-lyase/3-keto-2-hydroxy-glucal hydratase domain-containing protein" evidence="1">
    <location>
        <begin position="27"/>
        <end position="249"/>
    </location>
</feature>
<dbReference type="EMBL" id="CADCUQ010000502">
    <property type="protein sequence ID" value="CAA9409813.1"/>
    <property type="molecule type" value="Genomic_DNA"/>
</dbReference>
<name>A0A6J4PFW2_9BACT</name>
<dbReference type="AlphaFoldDB" id="A0A6J4PFW2"/>
<dbReference type="GO" id="GO:0016787">
    <property type="term" value="F:hydrolase activity"/>
    <property type="evidence" value="ECO:0007669"/>
    <property type="project" value="InterPro"/>
</dbReference>
<reference evidence="3" key="1">
    <citation type="submission" date="2020-02" db="EMBL/GenBank/DDBJ databases">
        <authorList>
            <person name="Meier V. D."/>
        </authorList>
    </citation>
    <scope>NUCLEOTIDE SEQUENCE</scope>
    <source>
        <strain evidence="3">AVDCRST_MAG64</strain>
    </source>
</reference>
<keyword evidence="1" id="KW-0732">Signal</keyword>
<gene>
    <name evidence="3" type="ORF">AVDCRST_MAG64-2243</name>
</gene>
<dbReference type="Pfam" id="PF06439">
    <property type="entry name" value="3keto-disac_hyd"/>
    <property type="match status" value="1"/>
</dbReference>
<sequence>MKKTLLGLALAAGLSIVAVPAISSFAEDKPAAGAAAEGAKAPEGFESLFSGKDLTGWKGREDLWKVEDGAITGDAKADPGYNTFLVWQGGDVADFELHFKYRIHSGNSGVQYRSKVTDAEKFKVGGYQGDFEHGTTFSGILYDEGGVAGNRGVMAQRGEKVTWPKTGDKKVEKLGMTTEELQKAIKQGDWNDYVIIAKGNHLTHKINGNTTVEVIDESDKALKSGVLAIQLHAGGPMKVQVKDIHLKKM</sequence>
<evidence type="ECO:0000313" key="3">
    <source>
        <dbReference type="EMBL" id="CAA9409813.1"/>
    </source>
</evidence>
<organism evidence="3">
    <name type="scientific">uncultured Phycisphaerae bacterium</name>
    <dbReference type="NCBI Taxonomy" id="904963"/>
    <lineage>
        <taxon>Bacteria</taxon>
        <taxon>Pseudomonadati</taxon>
        <taxon>Planctomycetota</taxon>
        <taxon>Phycisphaerae</taxon>
        <taxon>environmental samples</taxon>
    </lineage>
</organism>